<dbReference type="GO" id="GO:0005829">
    <property type="term" value="C:cytosol"/>
    <property type="evidence" value="ECO:0007669"/>
    <property type="project" value="TreeGrafter"/>
</dbReference>
<feature type="region of interest" description="Disordered" evidence="2">
    <location>
        <begin position="119"/>
        <end position="170"/>
    </location>
</feature>
<dbReference type="GO" id="GO:0016558">
    <property type="term" value="P:protein import into peroxisome matrix"/>
    <property type="evidence" value="ECO:0007669"/>
    <property type="project" value="TreeGrafter"/>
</dbReference>
<sequence length="630" mass="69708">MVVDTEYYDALGVPPTATEIEIKKAYRKKAIQLHPDKNPDDPTAHEKFQAVGEAYQVLSDKALRSRYDQVGKEGAKPDSGFEDPAEFFTMIFGGEAFHDWIGEISMMKDLTKSMEISMREQEAAEAEGAAATAEAAAATSDAAKAKQAEAAKDATPGAPPPPPAYAETAPPECAAGAAHDIPIRDSKPASGSGTSTPRPSGIPTRLAITDRTEEEAAAAAAGMTEEERLLREKEKKKGGLTREQREELLAFEAERKKIRDERIETLSKKLIDRMSVWTETDKGKDVTDAFREKMRLEVENLKMESFGIEILHAIGQTYVAKASTYIKSQKPLIGGVSGFFSRLKDKGNMVKDTWGTVSSAISAQMEIEEMARAEEKGGEEWTDERRAEYEKRVTGKILAAAWRGSKFEITGVLRDVCDKVLYDKKVKPEKRLERAHALIVIGEMFAKAQRDPDEEGDFMAFEQLMAEATAKREKKEDKKKEKEKDKQRHSVFGHKPQEEKPAASPKKEGAGPPKKSSLRGAKPPTPSPPPLPPRAPSQFSFQSSPRPDSPAYYGRVPPQQSEVHPALAGTRRRGNAQHSIRVVAPDHDTDDPSTWNDDLQKTEDILQQEHKKENVTSEPECMRPSTWGTP</sequence>
<dbReference type="InterPro" id="IPR001623">
    <property type="entry name" value="DnaJ_domain"/>
</dbReference>
<evidence type="ECO:0000313" key="5">
    <source>
        <dbReference type="Proteomes" id="UP000237631"/>
    </source>
</evidence>
<accession>A0A2S6C401</accession>
<dbReference type="InterPro" id="IPR018253">
    <property type="entry name" value="DnaJ_domain_CS"/>
</dbReference>
<feature type="compositionally biased region" description="Basic and acidic residues" evidence="2">
    <location>
        <begin position="469"/>
        <end position="488"/>
    </location>
</feature>
<dbReference type="CDD" id="cd06257">
    <property type="entry name" value="DnaJ"/>
    <property type="match status" value="1"/>
</dbReference>
<organism evidence="4 5">
    <name type="scientific">Cercospora berteroae</name>
    <dbReference type="NCBI Taxonomy" id="357750"/>
    <lineage>
        <taxon>Eukaryota</taxon>
        <taxon>Fungi</taxon>
        <taxon>Dikarya</taxon>
        <taxon>Ascomycota</taxon>
        <taxon>Pezizomycotina</taxon>
        <taxon>Dothideomycetes</taxon>
        <taxon>Dothideomycetidae</taxon>
        <taxon>Mycosphaerellales</taxon>
        <taxon>Mycosphaerellaceae</taxon>
        <taxon>Cercospora</taxon>
    </lineage>
</organism>
<keyword evidence="1" id="KW-0143">Chaperone</keyword>
<dbReference type="Pfam" id="PF14308">
    <property type="entry name" value="DnaJ-X"/>
    <property type="match status" value="1"/>
</dbReference>
<evidence type="ECO:0000259" key="3">
    <source>
        <dbReference type="PROSITE" id="PS50076"/>
    </source>
</evidence>
<dbReference type="PRINTS" id="PR00625">
    <property type="entry name" value="JDOMAIN"/>
</dbReference>
<evidence type="ECO:0000256" key="1">
    <source>
        <dbReference type="ARBA" id="ARBA00023186"/>
    </source>
</evidence>
<evidence type="ECO:0000256" key="2">
    <source>
        <dbReference type="SAM" id="MobiDB-lite"/>
    </source>
</evidence>
<dbReference type="STRING" id="357750.A0A2S6C401"/>
<feature type="region of interest" description="Disordered" evidence="2">
    <location>
        <begin position="469"/>
        <end position="597"/>
    </location>
</feature>
<gene>
    <name evidence="4" type="ORF">CBER1_06933</name>
</gene>
<dbReference type="AlphaFoldDB" id="A0A2S6C401"/>
<dbReference type="Pfam" id="PF00226">
    <property type="entry name" value="DnaJ"/>
    <property type="match status" value="1"/>
</dbReference>
<dbReference type="SMART" id="SM00271">
    <property type="entry name" value="DnaJ"/>
    <property type="match status" value="1"/>
</dbReference>
<dbReference type="FunFam" id="1.10.287.110:FF:000028">
    <property type="entry name" value="DnaJ domain protein"/>
    <property type="match status" value="1"/>
</dbReference>
<feature type="compositionally biased region" description="Low complexity" evidence="2">
    <location>
        <begin position="536"/>
        <end position="550"/>
    </location>
</feature>
<dbReference type="InterPro" id="IPR052814">
    <property type="entry name" value="Peroxisomal_DnaJ"/>
</dbReference>
<evidence type="ECO:0000313" key="4">
    <source>
        <dbReference type="EMBL" id="PPJ54455.1"/>
    </source>
</evidence>
<reference evidence="5" key="1">
    <citation type="journal article" date="2017" name="bioRxiv">
        <title>Conservation of a gene cluster reveals novel cercosporin biosynthetic mechanisms and extends production to the genus Colletotrichum.</title>
        <authorList>
            <person name="de Jonge R."/>
            <person name="Ebert M.K."/>
            <person name="Huitt-Roehl C.R."/>
            <person name="Pal P."/>
            <person name="Suttle J.C."/>
            <person name="Spanner R.E."/>
            <person name="Neubauer J.D."/>
            <person name="Jurick W.M.II."/>
            <person name="Stott K.A."/>
            <person name="Secor G.A."/>
            <person name="Thomma B.P.H.J."/>
            <person name="Van de Peer Y."/>
            <person name="Townsend C.A."/>
            <person name="Bolton M.D."/>
        </authorList>
    </citation>
    <scope>NUCLEOTIDE SEQUENCE [LARGE SCALE GENOMIC DNA]</scope>
    <source>
        <strain evidence="5">CBS538.71</strain>
    </source>
</reference>
<dbReference type="InterPro" id="IPR036869">
    <property type="entry name" value="J_dom_sf"/>
</dbReference>
<dbReference type="PROSITE" id="PS00636">
    <property type="entry name" value="DNAJ_1"/>
    <property type="match status" value="1"/>
</dbReference>
<protein>
    <recommendedName>
        <fullName evidence="3">J domain-containing protein</fullName>
    </recommendedName>
</protein>
<keyword evidence="5" id="KW-1185">Reference proteome</keyword>
<feature type="region of interest" description="Disordered" evidence="2">
    <location>
        <begin position="609"/>
        <end position="630"/>
    </location>
</feature>
<dbReference type="InterPro" id="IPR026894">
    <property type="entry name" value="DnaJ_X"/>
</dbReference>
<feature type="domain" description="J" evidence="3">
    <location>
        <begin position="6"/>
        <end position="71"/>
    </location>
</feature>
<dbReference type="PANTHER" id="PTHR45006">
    <property type="entry name" value="DNAJ-LIKE PROTEIN 1"/>
    <property type="match status" value="1"/>
</dbReference>
<dbReference type="Proteomes" id="UP000237631">
    <property type="component" value="Unassembled WGS sequence"/>
</dbReference>
<name>A0A2S6C401_9PEZI</name>
<proteinExistence type="predicted"/>
<dbReference type="PROSITE" id="PS50076">
    <property type="entry name" value="DNAJ_2"/>
    <property type="match status" value="1"/>
</dbReference>
<feature type="compositionally biased region" description="Basic and acidic residues" evidence="2">
    <location>
        <begin position="225"/>
        <end position="241"/>
    </location>
</feature>
<feature type="compositionally biased region" description="Basic and acidic residues" evidence="2">
    <location>
        <begin position="143"/>
        <end position="152"/>
    </location>
</feature>
<dbReference type="SUPFAM" id="SSF46565">
    <property type="entry name" value="Chaperone J-domain"/>
    <property type="match status" value="1"/>
</dbReference>
<comment type="caution">
    <text evidence="4">The sequence shown here is derived from an EMBL/GenBank/DDBJ whole genome shotgun (WGS) entry which is preliminary data.</text>
</comment>
<dbReference type="PANTHER" id="PTHR45006:SF1">
    <property type="entry name" value="DNAJ-LIKE PROTEIN 1"/>
    <property type="match status" value="1"/>
</dbReference>
<feature type="compositionally biased region" description="Pro residues" evidence="2">
    <location>
        <begin position="523"/>
        <end position="535"/>
    </location>
</feature>
<feature type="region of interest" description="Disordered" evidence="2">
    <location>
        <begin position="182"/>
        <end position="241"/>
    </location>
</feature>
<feature type="compositionally biased region" description="Low complexity" evidence="2">
    <location>
        <begin position="126"/>
        <end position="142"/>
    </location>
</feature>
<feature type="compositionally biased region" description="Basic and acidic residues" evidence="2">
    <location>
        <begin position="495"/>
        <end position="509"/>
    </location>
</feature>
<dbReference type="Gene3D" id="1.10.287.110">
    <property type="entry name" value="DnaJ domain"/>
    <property type="match status" value="1"/>
</dbReference>
<dbReference type="OrthoDB" id="552049at2759"/>
<feature type="compositionally biased region" description="Low complexity" evidence="2">
    <location>
        <begin position="190"/>
        <end position="205"/>
    </location>
</feature>
<dbReference type="EMBL" id="PNEN01000563">
    <property type="protein sequence ID" value="PPJ54455.1"/>
    <property type="molecule type" value="Genomic_DNA"/>
</dbReference>